<dbReference type="AlphaFoldDB" id="A0A250KWS2"/>
<protein>
    <submittedName>
        <fullName evidence="2">UBA/THIF-type NAD/FAD binding fold protein</fullName>
    </submittedName>
</protein>
<dbReference type="CDD" id="cd01483">
    <property type="entry name" value="E1_enzyme_family"/>
    <property type="match status" value="1"/>
</dbReference>
<dbReference type="GO" id="GO:0016491">
    <property type="term" value="F:oxidoreductase activity"/>
    <property type="evidence" value="ECO:0007669"/>
    <property type="project" value="InterPro"/>
</dbReference>
<name>A0A250KWS2_9GAMM</name>
<organism evidence="2 3">
    <name type="scientific">Methylocaldum marinum</name>
    <dbReference type="NCBI Taxonomy" id="1432792"/>
    <lineage>
        <taxon>Bacteria</taxon>
        <taxon>Pseudomonadati</taxon>
        <taxon>Pseudomonadota</taxon>
        <taxon>Gammaproteobacteria</taxon>
        <taxon>Methylococcales</taxon>
        <taxon>Methylococcaceae</taxon>
        <taxon>Methylocaldum</taxon>
    </lineage>
</organism>
<dbReference type="InterPro" id="IPR045886">
    <property type="entry name" value="ThiF/MoeB/HesA"/>
</dbReference>
<dbReference type="OrthoDB" id="272552at2"/>
<dbReference type="GO" id="GO:0061503">
    <property type="term" value="F:tRNA threonylcarbamoyladenosine dehydratase"/>
    <property type="evidence" value="ECO:0007669"/>
    <property type="project" value="TreeGrafter"/>
</dbReference>
<evidence type="ECO:0000259" key="1">
    <source>
        <dbReference type="Pfam" id="PF00899"/>
    </source>
</evidence>
<dbReference type="InterPro" id="IPR000594">
    <property type="entry name" value="ThiF_NAD_FAD-bd"/>
</dbReference>
<dbReference type="SUPFAM" id="SSF69572">
    <property type="entry name" value="Activating enzymes of the ubiquitin-like proteins"/>
    <property type="match status" value="1"/>
</dbReference>
<feature type="domain" description="THIF-type NAD/FAD binding fold" evidence="1">
    <location>
        <begin position="10"/>
        <end position="262"/>
    </location>
</feature>
<dbReference type="GO" id="GO:0008641">
    <property type="term" value="F:ubiquitin-like modifier activating enzyme activity"/>
    <property type="evidence" value="ECO:0007669"/>
    <property type="project" value="InterPro"/>
</dbReference>
<keyword evidence="3" id="KW-1185">Reference proteome</keyword>
<accession>A0A250KWS2</accession>
<dbReference type="GO" id="GO:0061504">
    <property type="term" value="P:cyclic threonylcarbamoyladenosine biosynthetic process"/>
    <property type="evidence" value="ECO:0007669"/>
    <property type="project" value="TreeGrafter"/>
</dbReference>
<dbReference type="InterPro" id="IPR035985">
    <property type="entry name" value="Ubiquitin-activating_enz"/>
</dbReference>
<dbReference type="Pfam" id="PF00899">
    <property type="entry name" value="ThiF"/>
    <property type="match status" value="1"/>
</dbReference>
<dbReference type="Gene3D" id="3.40.109.10">
    <property type="entry name" value="NADH Oxidase"/>
    <property type="match status" value="2"/>
</dbReference>
<dbReference type="SUPFAM" id="SSF55469">
    <property type="entry name" value="FMN-dependent nitroreductase-like"/>
    <property type="match status" value="1"/>
</dbReference>
<evidence type="ECO:0000313" key="3">
    <source>
        <dbReference type="Proteomes" id="UP000266313"/>
    </source>
</evidence>
<dbReference type="PANTHER" id="PTHR43267:SF1">
    <property type="entry name" value="TRNA THREONYLCARBAMOYLADENOSINE DEHYDRATASE"/>
    <property type="match status" value="1"/>
</dbReference>
<sequence length="660" mass="73892">MNFDYLSAFSRNIGWITREEQQLLRSKRIAIAGLGGVGGSHLLTLTRLGVGGFSIADMDRFELANFNRQAGADVKALGLSKVGVMATKAREINPTLELRTFSEGVTDANLESFLDDIDLYIDGLDFFVLDMRAKLFAACAERGIPAITAAPLGMGVALLNFLPGRMTFEEYFGFENQPENERIVRFLMGLSPAMLQTPYLVDPSAVDLASHRGPSTAMACELCAGVAATEALKILLRRGKVFAAPWGIHFDAYRTKLRRTWRPGGHRNPLQRIGLNIARKKFLAKLSEPSIGQTEPLLSPIEHILKLAKWAPSGDNTQPWQFEIAAEDHLVIHGSDTRDHCVYDFKGRASQMSVGALLENIVIAATNYGIAARWSLRPNAPDAAPTIDVRFFSDPEIKPSPLVPYIRTRATQRRAMQRQPLKSQEKMRLEESLGKEYAVLWLDTPEDRLRTARLMFRYGKVRLTMPEAYEVHKDIIQWNARHSRERIPDRAIGLDPITLRFMKWALKNWSRVNFLNTYFSGTLLPRLELDLIPGVFCAGHFVLLADKPPMSIEDRISAGRALQRFWLTATKLNLQLQPEMTPLIFAGYVGESAKLTRIDAVEKTAKRLTGELTGLLGEDHLARAVFMGRIGKGKQPDARSTRKRLSDLWITPNANTRSVA</sequence>
<reference evidence="2 3" key="1">
    <citation type="submission" date="2016-12" db="EMBL/GenBank/DDBJ databases">
        <title>Genome sequencing of Methylocaldum marinum.</title>
        <authorList>
            <person name="Takeuchi M."/>
            <person name="Kamagata Y."/>
            <person name="Hiraoka S."/>
            <person name="Oshima K."/>
            <person name="Hattori M."/>
            <person name="Iwasaki W."/>
        </authorList>
    </citation>
    <scope>NUCLEOTIDE SEQUENCE [LARGE SCALE GENOMIC DNA]</scope>
    <source>
        <strain evidence="2 3">S8</strain>
    </source>
</reference>
<evidence type="ECO:0000313" key="2">
    <source>
        <dbReference type="EMBL" id="BBA35964.1"/>
    </source>
</evidence>
<gene>
    <name evidence="2" type="ORF">sS8_4033</name>
</gene>
<dbReference type="KEGG" id="mmai:sS8_4033"/>
<dbReference type="Gene3D" id="3.40.50.720">
    <property type="entry name" value="NAD(P)-binding Rossmann-like Domain"/>
    <property type="match status" value="1"/>
</dbReference>
<dbReference type="PANTHER" id="PTHR43267">
    <property type="entry name" value="TRNA THREONYLCARBAMOYLADENOSINE DEHYDRATASE"/>
    <property type="match status" value="1"/>
</dbReference>
<proteinExistence type="predicted"/>
<dbReference type="RefSeq" id="WP_119631226.1">
    <property type="nucleotide sequence ID" value="NZ_AP017928.1"/>
</dbReference>
<dbReference type="EMBL" id="AP017928">
    <property type="protein sequence ID" value="BBA35964.1"/>
    <property type="molecule type" value="Genomic_DNA"/>
</dbReference>
<dbReference type="InterPro" id="IPR000415">
    <property type="entry name" value="Nitroreductase-like"/>
</dbReference>
<dbReference type="NCBIfam" id="NF006077">
    <property type="entry name" value="PRK08223.1"/>
    <property type="match status" value="1"/>
</dbReference>
<dbReference type="Proteomes" id="UP000266313">
    <property type="component" value="Chromosome"/>
</dbReference>